<name>E6ZCI9_9HYME</name>
<organism evidence="2">
    <name type="scientific">Chelonus inanitus</name>
    <dbReference type="NCBI Taxonomy" id="49201"/>
    <lineage>
        <taxon>Eukaryota</taxon>
        <taxon>Metazoa</taxon>
        <taxon>Ecdysozoa</taxon>
        <taxon>Arthropoda</taxon>
        <taxon>Hexapoda</taxon>
        <taxon>Insecta</taxon>
        <taxon>Pterygota</taxon>
        <taxon>Neoptera</taxon>
        <taxon>Endopterygota</taxon>
        <taxon>Hymenoptera</taxon>
        <taxon>Apocrita</taxon>
        <taxon>Ichneumonoidea</taxon>
        <taxon>Braconidae</taxon>
        <taxon>Cheloninae</taxon>
        <taxon>Chelonus</taxon>
    </lineage>
</organism>
<dbReference type="AlphaFoldDB" id="E6ZCI9"/>
<feature type="chain" id="PRO_5003216655" evidence="1">
    <location>
        <begin position="21"/>
        <end position="141"/>
    </location>
</feature>
<proteinExistence type="evidence at transcript level"/>
<keyword evidence="1" id="KW-0732">Signal</keyword>
<protein>
    <submittedName>
        <fullName evidence="2">Venom protein Ci-14b</fullName>
    </submittedName>
</protein>
<accession>E6ZCI9</accession>
<dbReference type="EMBL" id="FN908670">
    <property type="protein sequence ID" value="CBM69258.1"/>
    <property type="molecule type" value="mRNA"/>
</dbReference>
<feature type="signal peptide" evidence="1">
    <location>
        <begin position="1"/>
        <end position="20"/>
    </location>
</feature>
<sequence length="141" mass="16301">MMKYLIIAFSLISFFSCYNCQFIKKLEQKKNELQDSNNALNFEWFITMVNSMLEQMQGRQLTDMDISPDAPCDEFIDDLLYHSNIIQVTCIKLLTYSDVIDRIEIEVVKKDGKSYAIQISTKDKNLAVVTKPLASQVKNNI</sequence>
<evidence type="ECO:0000256" key="1">
    <source>
        <dbReference type="SAM" id="SignalP"/>
    </source>
</evidence>
<evidence type="ECO:0000313" key="2">
    <source>
        <dbReference type="EMBL" id="CBM69258.1"/>
    </source>
</evidence>
<reference evidence="2" key="1">
    <citation type="journal article" date="2010" name="BMC Genomics">
        <title>The venom composition of the parasitic wasp Chelonus inanitus resolved by combined expressed sequence tags analysis and proteomic approach.</title>
        <authorList>
            <person name="Vincent B."/>
            <person name="Kaeslin M."/>
            <person name="Roth T."/>
            <person name="Heller M."/>
            <person name="Poulain J."/>
            <person name="Cousserans F."/>
            <person name="Schaller J."/>
            <person name="Poirie M."/>
            <person name="Lanzrein B."/>
            <person name="Drezen J.-M."/>
            <person name="Moreau S.J.M."/>
        </authorList>
    </citation>
    <scope>NUCLEOTIDE SEQUENCE</scope>
    <source>
        <tissue evidence="2">Venom glands</tissue>
    </source>
</reference>
<dbReference type="PROSITE" id="PS51257">
    <property type="entry name" value="PROKAR_LIPOPROTEIN"/>
    <property type="match status" value="1"/>
</dbReference>